<dbReference type="EMBL" id="FN653929">
    <property type="protein sequence ID" value="CBY16166.1"/>
    <property type="molecule type" value="Genomic_DNA"/>
</dbReference>
<gene>
    <name evidence="1" type="ORF">GSOID_T00016489001</name>
</gene>
<dbReference type="Proteomes" id="UP000001307">
    <property type="component" value="Unassembled WGS sequence"/>
</dbReference>
<proteinExistence type="predicted"/>
<evidence type="ECO:0000313" key="1">
    <source>
        <dbReference type="EMBL" id="CBY16166.1"/>
    </source>
</evidence>
<keyword evidence="2" id="KW-1185">Reference proteome</keyword>
<dbReference type="InParanoid" id="E4Y2T2"/>
<dbReference type="AlphaFoldDB" id="E4Y2T2"/>
<sequence>MSTQETVNDSNSVGTAQKAVICCIPGTFSRALEGRLRECEVNVAGEQEIIEHLSSEWSSLMETESPDLRAEFLKTAFDRFESLEFAVLSSVPGIHSLSDFIRKYPNCKVVFIKQSFKLQDFCSTFRRTDWFSTNFGIRGPELRSFYWIILPLFMRSFFNIDPPRNLFSSPKRICSTSAIKFSALLMIETSTTYHFFRFGFI</sequence>
<name>E4Y2T2_OIKDI</name>
<organism evidence="1">
    <name type="scientific">Oikopleura dioica</name>
    <name type="common">Tunicate</name>
    <dbReference type="NCBI Taxonomy" id="34765"/>
    <lineage>
        <taxon>Eukaryota</taxon>
        <taxon>Metazoa</taxon>
        <taxon>Chordata</taxon>
        <taxon>Tunicata</taxon>
        <taxon>Appendicularia</taxon>
        <taxon>Copelata</taxon>
        <taxon>Oikopleuridae</taxon>
        <taxon>Oikopleura</taxon>
    </lineage>
</organism>
<reference evidence="1" key="1">
    <citation type="journal article" date="2010" name="Science">
        <title>Plasticity of animal genome architecture unmasked by rapid evolution of a pelagic tunicate.</title>
        <authorList>
            <person name="Denoeud F."/>
            <person name="Henriet S."/>
            <person name="Mungpakdee S."/>
            <person name="Aury J.M."/>
            <person name="Da Silva C."/>
            <person name="Brinkmann H."/>
            <person name="Mikhaleva J."/>
            <person name="Olsen L.C."/>
            <person name="Jubin C."/>
            <person name="Canestro C."/>
            <person name="Bouquet J.M."/>
            <person name="Danks G."/>
            <person name="Poulain J."/>
            <person name="Campsteijn C."/>
            <person name="Adamski M."/>
            <person name="Cross I."/>
            <person name="Yadetie F."/>
            <person name="Muffato M."/>
            <person name="Louis A."/>
            <person name="Butcher S."/>
            <person name="Tsagkogeorga G."/>
            <person name="Konrad A."/>
            <person name="Singh S."/>
            <person name="Jensen M.F."/>
            <person name="Cong E.H."/>
            <person name="Eikeseth-Otteraa H."/>
            <person name="Noel B."/>
            <person name="Anthouard V."/>
            <person name="Porcel B.M."/>
            <person name="Kachouri-Lafond R."/>
            <person name="Nishino A."/>
            <person name="Ugolini M."/>
            <person name="Chourrout P."/>
            <person name="Nishida H."/>
            <person name="Aasland R."/>
            <person name="Huzurbazar S."/>
            <person name="Westhof E."/>
            <person name="Delsuc F."/>
            <person name="Lehrach H."/>
            <person name="Reinhardt R."/>
            <person name="Weissenbach J."/>
            <person name="Roy S.W."/>
            <person name="Artiguenave F."/>
            <person name="Postlethwait J.H."/>
            <person name="Manak J.R."/>
            <person name="Thompson E.M."/>
            <person name="Jaillon O."/>
            <person name="Du Pasquier L."/>
            <person name="Boudinot P."/>
            <person name="Liberles D.A."/>
            <person name="Volff J.N."/>
            <person name="Philippe H."/>
            <person name="Lenhard B."/>
            <person name="Roest Crollius H."/>
            <person name="Wincker P."/>
            <person name="Chourrout D."/>
        </authorList>
    </citation>
    <scope>NUCLEOTIDE SEQUENCE [LARGE SCALE GENOMIC DNA]</scope>
</reference>
<evidence type="ECO:0000313" key="2">
    <source>
        <dbReference type="Proteomes" id="UP000001307"/>
    </source>
</evidence>
<protein>
    <submittedName>
        <fullName evidence="1">Uncharacterized protein</fullName>
    </submittedName>
</protein>
<accession>E4Y2T2</accession>